<name>A0A7K5WYL5_9CHAR</name>
<accession>A0A7K5WYL5</accession>
<comment type="caution">
    <text evidence="3">The sequence shown here is derived from an EMBL/GenBank/DDBJ whole genome shotgun (WGS) entry which is preliminary data.</text>
</comment>
<dbReference type="InterPro" id="IPR026700">
    <property type="entry name" value="CCDC142"/>
</dbReference>
<evidence type="ECO:0000259" key="2">
    <source>
        <dbReference type="Pfam" id="PF14923"/>
    </source>
</evidence>
<proteinExistence type="predicted"/>
<organism evidence="3 4">
    <name type="scientific">Dromas ardeola</name>
    <dbReference type="NCBI Taxonomy" id="458190"/>
    <lineage>
        <taxon>Eukaryota</taxon>
        <taxon>Metazoa</taxon>
        <taxon>Chordata</taxon>
        <taxon>Craniata</taxon>
        <taxon>Vertebrata</taxon>
        <taxon>Euteleostomi</taxon>
        <taxon>Archelosauria</taxon>
        <taxon>Archosauria</taxon>
        <taxon>Dinosauria</taxon>
        <taxon>Saurischia</taxon>
        <taxon>Theropoda</taxon>
        <taxon>Coelurosauria</taxon>
        <taxon>Aves</taxon>
        <taxon>Neognathae</taxon>
        <taxon>Neoaves</taxon>
        <taxon>Charadriiformes</taxon>
        <taxon>Dromadidae</taxon>
        <taxon>Dromas</taxon>
    </lineage>
</organism>
<dbReference type="EMBL" id="VYZM01000049">
    <property type="protein sequence ID" value="NWU46307.1"/>
    <property type="molecule type" value="Genomic_DNA"/>
</dbReference>
<dbReference type="PANTHER" id="PTHR21436">
    <property type="entry name" value="COILED-COIL DOMAIN-CONTAINING PROTEIN 142"/>
    <property type="match status" value="1"/>
</dbReference>
<feature type="domain" description="Coiled-coil protein 142 C-terminal" evidence="2">
    <location>
        <begin position="9"/>
        <end position="201"/>
    </location>
</feature>
<keyword evidence="4" id="KW-1185">Reference proteome</keyword>
<feature type="non-terminal residue" evidence="3">
    <location>
        <position position="202"/>
    </location>
</feature>
<dbReference type="PANTHER" id="PTHR21436:SF2">
    <property type="entry name" value="COILED-COIL DOMAIN-CONTAINING PROTEIN 142"/>
    <property type="match status" value="1"/>
</dbReference>
<dbReference type="Pfam" id="PF14923">
    <property type="entry name" value="CCDC142"/>
    <property type="match status" value="1"/>
</dbReference>
<keyword evidence="1" id="KW-0732">Signal</keyword>
<sequence length="202" mass="22101">GRPPGSPCLRLQLLGCCLATAQAACSWLMGRACRYLAAWALPQFLLVTQGDLQLLKTETDRLVVLVSGTFPEPGEAPRQLPPAPLSHQEHQLCQQIRSMAASIQLFSGDVLKMFSIDCKRMSAEIFDQTMPLGKHWRIGLRADLPSSPSEYAAAAAQAVLGQVLQGAQLLPRDAQAPALARVTTAFLEAWMDHILAQRIKFR</sequence>
<feature type="signal peptide" evidence="1">
    <location>
        <begin position="1"/>
        <end position="23"/>
    </location>
</feature>
<gene>
    <name evidence="3" type="primary">Ccdc142</name>
    <name evidence="3" type="ORF">DROARD_R15325</name>
</gene>
<feature type="non-terminal residue" evidence="3">
    <location>
        <position position="1"/>
    </location>
</feature>
<dbReference type="AlphaFoldDB" id="A0A7K5WYL5"/>
<evidence type="ECO:0000313" key="3">
    <source>
        <dbReference type="EMBL" id="NWU46307.1"/>
    </source>
</evidence>
<dbReference type="Proteomes" id="UP000586671">
    <property type="component" value="Unassembled WGS sequence"/>
</dbReference>
<evidence type="ECO:0000313" key="4">
    <source>
        <dbReference type="Proteomes" id="UP000586671"/>
    </source>
</evidence>
<protein>
    <submittedName>
        <fullName evidence="3">CC142 protein</fullName>
    </submittedName>
</protein>
<feature type="chain" id="PRO_5029717677" evidence="1">
    <location>
        <begin position="24"/>
        <end position="202"/>
    </location>
</feature>
<reference evidence="3 4" key="1">
    <citation type="submission" date="2019-09" db="EMBL/GenBank/DDBJ databases">
        <title>Bird 10,000 Genomes (B10K) Project - Family phase.</title>
        <authorList>
            <person name="Zhang G."/>
        </authorList>
    </citation>
    <scope>NUCLEOTIDE SEQUENCE [LARGE SCALE GENOMIC DNA]</scope>
    <source>
        <strain evidence="3">B10K-DU-012-55</strain>
        <tissue evidence="3">Muscle</tissue>
    </source>
</reference>
<evidence type="ECO:0000256" key="1">
    <source>
        <dbReference type="SAM" id="SignalP"/>
    </source>
</evidence>
<dbReference type="InterPro" id="IPR055350">
    <property type="entry name" value="CCDC142_C"/>
</dbReference>